<dbReference type="RefSeq" id="WP_344497342.1">
    <property type="nucleotide sequence ID" value="NZ_BAAAUD010000044.1"/>
</dbReference>
<comment type="caution">
    <text evidence="6">The sequence shown here is derived from an EMBL/GenBank/DDBJ whole genome shotgun (WGS) entry which is preliminary data.</text>
</comment>
<gene>
    <name evidence="6" type="ORF">GCM10010446_44930</name>
</gene>
<accession>A0ABP6K1P9</accession>
<organism evidence="6 7">
    <name type="scientific">Streptomyces enissocaesilis</name>
    <dbReference type="NCBI Taxonomy" id="332589"/>
    <lineage>
        <taxon>Bacteria</taxon>
        <taxon>Bacillati</taxon>
        <taxon>Actinomycetota</taxon>
        <taxon>Actinomycetes</taxon>
        <taxon>Kitasatosporales</taxon>
        <taxon>Streptomycetaceae</taxon>
        <taxon>Streptomyces</taxon>
        <taxon>Streptomyces rochei group</taxon>
    </lineage>
</organism>
<dbReference type="PROSITE" id="PS50932">
    <property type="entry name" value="HTH_LACI_2"/>
    <property type="match status" value="1"/>
</dbReference>
<keyword evidence="1" id="KW-0805">Transcription regulation</keyword>
<evidence type="ECO:0000259" key="5">
    <source>
        <dbReference type="PROSITE" id="PS50932"/>
    </source>
</evidence>
<name>A0ABP6K1P9_9ACTN</name>
<evidence type="ECO:0000313" key="6">
    <source>
        <dbReference type="EMBL" id="GAA2954934.1"/>
    </source>
</evidence>
<evidence type="ECO:0000313" key="7">
    <source>
        <dbReference type="Proteomes" id="UP001500403"/>
    </source>
</evidence>
<dbReference type="InterPro" id="IPR010982">
    <property type="entry name" value="Lambda_DNA-bd_dom_sf"/>
</dbReference>
<evidence type="ECO:0000256" key="2">
    <source>
        <dbReference type="ARBA" id="ARBA00023125"/>
    </source>
</evidence>
<dbReference type="InterPro" id="IPR028082">
    <property type="entry name" value="Peripla_BP_I"/>
</dbReference>
<dbReference type="GO" id="GO:0003677">
    <property type="term" value="F:DNA binding"/>
    <property type="evidence" value="ECO:0007669"/>
    <property type="project" value="UniProtKB-KW"/>
</dbReference>
<keyword evidence="7" id="KW-1185">Reference proteome</keyword>
<evidence type="ECO:0000256" key="1">
    <source>
        <dbReference type="ARBA" id="ARBA00023015"/>
    </source>
</evidence>
<evidence type="ECO:0000256" key="3">
    <source>
        <dbReference type="ARBA" id="ARBA00023163"/>
    </source>
</evidence>
<dbReference type="CDD" id="cd06279">
    <property type="entry name" value="PBP1_LacI-like"/>
    <property type="match status" value="1"/>
</dbReference>
<evidence type="ECO:0000256" key="4">
    <source>
        <dbReference type="SAM" id="MobiDB-lite"/>
    </source>
</evidence>
<sequence>MRTTSAGTAPGGGRSRPTANDVAKAAGVSRSAVSFAFNSPEKLSEGTRDRILAAAQELSYVPNTLARMLKAGQTQSLGVLLPQNLAKVLENPYYARFLTGVGQVCDEQGYTLLLTPPLRDSMLKAIPYAAVDGFIVCGLEHDRGEVAELRRRGIPFVLVDSSAHDGVPSVDVDDEGGAYEAMRHVLDLGHRRIALLSIDPGPEHAERGYRGPLARRIAGIIRALAESGMGLDDVRLTEVPATRMDGFHAAKSLMASTSPTAIVAMSDILAFGAVDALHDLGLNVPGDVTVTGYDDLPESSWTRPRLTTIRQAITTKGRTAADLLFSAIRNEDQHPHQLLGTHLVVRDSSARPAAGPGLSGPGG</sequence>
<dbReference type="InterPro" id="IPR046335">
    <property type="entry name" value="LacI/GalR-like_sensor"/>
</dbReference>
<dbReference type="PANTHER" id="PTHR30146">
    <property type="entry name" value="LACI-RELATED TRANSCRIPTIONAL REPRESSOR"/>
    <property type="match status" value="1"/>
</dbReference>
<dbReference type="Gene3D" id="3.40.50.2300">
    <property type="match status" value="2"/>
</dbReference>
<reference evidence="7" key="1">
    <citation type="journal article" date="2019" name="Int. J. Syst. Evol. Microbiol.">
        <title>The Global Catalogue of Microorganisms (GCM) 10K type strain sequencing project: providing services to taxonomists for standard genome sequencing and annotation.</title>
        <authorList>
            <consortium name="The Broad Institute Genomics Platform"/>
            <consortium name="The Broad Institute Genome Sequencing Center for Infectious Disease"/>
            <person name="Wu L."/>
            <person name="Ma J."/>
        </authorList>
    </citation>
    <scope>NUCLEOTIDE SEQUENCE [LARGE SCALE GENOMIC DNA]</scope>
    <source>
        <strain evidence="7">JCM 9088</strain>
    </source>
</reference>
<keyword evidence="2 6" id="KW-0238">DNA-binding</keyword>
<dbReference type="Gene3D" id="1.10.260.40">
    <property type="entry name" value="lambda repressor-like DNA-binding domains"/>
    <property type="match status" value="1"/>
</dbReference>
<dbReference type="Proteomes" id="UP001500403">
    <property type="component" value="Unassembled WGS sequence"/>
</dbReference>
<dbReference type="SUPFAM" id="SSF53822">
    <property type="entry name" value="Periplasmic binding protein-like I"/>
    <property type="match status" value="1"/>
</dbReference>
<dbReference type="InterPro" id="IPR000843">
    <property type="entry name" value="HTH_LacI"/>
</dbReference>
<feature type="domain" description="HTH lacI-type" evidence="5">
    <location>
        <begin position="17"/>
        <end position="71"/>
    </location>
</feature>
<dbReference type="Pfam" id="PF13377">
    <property type="entry name" value="Peripla_BP_3"/>
    <property type="match status" value="1"/>
</dbReference>
<dbReference type="EMBL" id="BAAAUD010000044">
    <property type="protein sequence ID" value="GAA2954934.1"/>
    <property type="molecule type" value="Genomic_DNA"/>
</dbReference>
<dbReference type="CDD" id="cd01392">
    <property type="entry name" value="HTH_LacI"/>
    <property type="match status" value="1"/>
</dbReference>
<feature type="region of interest" description="Disordered" evidence="4">
    <location>
        <begin position="1"/>
        <end position="23"/>
    </location>
</feature>
<dbReference type="SUPFAM" id="SSF47413">
    <property type="entry name" value="lambda repressor-like DNA-binding domains"/>
    <property type="match status" value="1"/>
</dbReference>
<proteinExistence type="predicted"/>
<keyword evidence="3" id="KW-0804">Transcription</keyword>
<dbReference type="PANTHER" id="PTHR30146:SF138">
    <property type="entry name" value="TRANSCRIPTIONAL REGULATORY PROTEIN"/>
    <property type="match status" value="1"/>
</dbReference>
<protein>
    <submittedName>
        <fullName evidence="6">LacI family DNA-binding transcriptional regulator</fullName>
    </submittedName>
</protein>
<dbReference type="SMART" id="SM00354">
    <property type="entry name" value="HTH_LACI"/>
    <property type="match status" value="1"/>
</dbReference>
<dbReference type="Pfam" id="PF00356">
    <property type="entry name" value="LacI"/>
    <property type="match status" value="1"/>
</dbReference>